<dbReference type="Pfam" id="PF11085">
    <property type="entry name" value="YqhR"/>
    <property type="match status" value="1"/>
</dbReference>
<reference evidence="2 3" key="1">
    <citation type="submission" date="2023-09" db="EMBL/GenBank/DDBJ databases">
        <title>Complete Genome and Methylome dissection of Bacillus brevis NEB573 original source of BbsI restriction endonuclease.</title>
        <authorList>
            <person name="Fomenkov A."/>
            <person name="Roberts R.D."/>
        </authorList>
    </citation>
    <scope>NUCLEOTIDE SEQUENCE [LARGE SCALE GENOMIC DNA]</scope>
    <source>
        <strain evidence="2 3">NEB573</strain>
    </source>
</reference>
<evidence type="ECO:0000256" key="1">
    <source>
        <dbReference type="SAM" id="Phobius"/>
    </source>
</evidence>
<keyword evidence="1" id="KW-0472">Membrane</keyword>
<protein>
    <submittedName>
        <fullName evidence="2">YqhR family membrane protein</fullName>
    </submittedName>
</protein>
<evidence type="ECO:0000313" key="3">
    <source>
        <dbReference type="Proteomes" id="UP001256827"/>
    </source>
</evidence>
<feature type="transmembrane region" description="Helical" evidence="1">
    <location>
        <begin position="80"/>
        <end position="104"/>
    </location>
</feature>
<keyword evidence="3" id="KW-1185">Reference proteome</keyword>
<gene>
    <name evidence="2" type="ORF">RGB73_12640</name>
</gene>
<feature type="transmembrane region" description="Helical" evidence="1">
    <location>
        <begin position="111"/>
        <end position="132"/>
    </location>
</feature>
<accession>A0ABY9TEK9</accession>
<dbReference type="Proteomes" id="UP001256827">
    <property type="component" value="Chromosome"/>
</dbReference>
<feature type="transmembrane region" description="Helical" evidence="1">
    <location>
        <begin position="40"/>
        <end position="60"/>
    </location>
</feature>
<name>A0ABY9TEK9_BREBE</name>
<dbReference type="InterPro" id="IPR024563">
    <property type="entry name" value="YqhR"/>
</dbReference>
<sequence>MEVTKRRRGIRGFRARQRDLEQNEVRQSSGPTSLKKWLELAWWGTVIWGVIRLAAHFLNLTPYGLGAFARPILDGVDENTAAAVGLGAMFLFVETLLATALFAVLFQRVRIWWSGLAYGVAMLAVAGFFFRIGNWEVSTLSTEAAWYVSFGLFVGMTLTLERSDDQE</sequence>
<dbReference type="RefSeq" id="WP_310772496.1">
    <property type="nucleotide sequence ID" value="NZ_CP134050.1"/>
</dbReference>
<feature type="transmembrane region" description="Helical" evidence="1">
    <location>
        <begin position="144"/>
        <end position="160"/>
    </location>
</feature>
<keyword evidence="1" id="KW-0812">Transmembrane</keyword>
<evidence type="ECO:0000313" key="2">
    <source>
        <dbReference type="EMBL" id="WNC17113.1"/>
    </source>
</evidence>
<keyword evidence="1" id="KW-1133">Transmembrane helix</keyword>
<organism evidence="2 3">
    <name type="scientific">Brevibacillus brevis</name>
    <name type="common">Bacillus brevis</name>
    <dbReference type="NCBI Taxonomy" id="1393"/>
    <lineage>
        <taxon>Bacteria</taxon>
        <taxon>Bacillati</taxon>
        <taxon>Bacillota</taxon>
        <taxon>Bacilli</taxon>
        <taxon>Bacillales</taxon>
        <taxon>Paenibacillaceae</taxon>
        <taxon>Brevibacillus</taxon>
    </lineage>
</organism>
<proteinExistence type="predicted"/>
<dbReference type="EMBL" id="CP134050">
    <property type="protein sequence ID" value="WNC17113.1"/>
    <property type="molecule type" value="Genomic_DNA"/>
</dbReference>